<evidence type="ECO:0000259" key="1">
    <source>
        <dbReference type="SMART" id="SM01126"/>
    </source>
</evidence>
<accession>A0A059F346</accession>
<dbReference type="AlphaFoldDB" id="A0A059F346"/>
<evidence type="ECO:0000313" key="3">
    <source>
        <dbReference type="Proteomes" id="UP000030655"/>
    </source>
</evidence>
<dbReference type="Proteomes" id="UP000030655">
    <property type="component" value="Unassembled WGS sequence"/>
</dbReference>
<reference evidence="2 3" key="2">
    <citation type="submission" date="2014-03" db="EMBL/GenBank/DDBJ databases">
        <title>The Genome Sequence of Anncaliia algerae insect isolate PRA339.</title>
        <authorList>
            <consortium name="The Broad Institute Genome Sequencing Platform"/>
            <consortium name="The Broad Institute Genome Sequencing Center for Infectious Disease"/>
            <person name="Cuomo C."/>
            <person name="Becnel J."/>
            <person name="Sanscrainte N."/>
            <person name="Walker B."/>
            <person name="Young S.K."/>
            <person name="Zeng Q."/>
            <person name="Gargeya S."/>
            <person name="Fitzgerald M."/>
            <person name="Haas B."/>
            <person name="Abouelleil A."/>
            <person name="Alvarado L."/>
            <person name="Arachchi H.M."/>
            <person name="Berlin A.M."/>
            <person name="Chapman S.B."/>
            <person name="Dewar J."/>
            <person name="Goldberg J."/>
            <person name="Griggs A."/>
            <person name="Gujja S."/>
            <person name="Hansen M."/>
            <person name="Howarth C."/>
            <person name="Imamovic A."/>
            <person name="Larimer J."/>
            <person name="McCowan C."/>
            <person name="Murphy C."/>
            <person name="Neiman D."/>
            <person name="Pearson M."/>
            <person name="Priest M."/>
            <person name="Roberts A."/>
            <person name="Saif S."/>
            <person name="Shea T."/>
            <person name="Sisk P."/>
            <person name="Sykes S."/>
            <person name="Wortman J."/>
            <person name="Nusbaum C."/>
            <person name="Birren B."/>
        </authorList>
    </citation>
    <scope>NUCLEOTIDE SEQUENCE [LARGE SCALE GENOMIC DNA]</scope>
    <source>
        <strain evidence="2 3">PRA339</strain>
    </source>
</reference>
<keyword evidence="3" id="KW-1185">Reference proteome</keyword>
<dbReference type="InterPro" id="IPR024445">
    <property type="entry name" value="Tnp_ISXO2-like"/>
</dbReference>
<organism evidence="2 3">
    <name type="scientific">Anncaliia algerae PRA339</name>
    <dbReference type="NCBI Taxonomy" id="1288291"/>
    <lineage>
        <taxon>Eukaryota</taxon>
        <taxon>Fungi</taxon>
        <taxon>Fungi incertae sedis</taxon>
        <taxon>Microsporidia</taxon>
        <taxon>Tubulinosematoidea</taxon>
        <taxon>Tubulinosematidae</taxon>
        <taxon>Anncaliia</taxon>
    </lineage>
</organism>
<dbReference type="EMBL" id="KK365143">
    <property type="protein sequence ID" value="KCZ81396.1"/>
    <property type="molecule type" value="Genomic_DNA"/>
</dbReference>
<feature type="non-terminal residue" evidence="2">
    <location>
        <position position="1"/>
    </location>
</feature>
<dbReference type="PANTHER" id="PTHR47163:SF2">
    <property type="entry name" value="SI:DKEY-17M8.2"/>
    <property type="match status" value="1"/>
</dbReference>
<evidence type="ECO:0000313" key="2">
    <source>
        <dbReference type="EMBL" id="KCZ81396.1"/>
    </source>
</evidence>
<dbReference type="HOGENOM" id="CLU_044348_8_0_1"/>
<proteinExistence type="predicted"/>
<dbReference type="PANTHER" id="PTHR47163">
    <property type="entry name" value="DDE_TNP_IS1595 DOMAIN-CONTAINING PROTEIN"/>
    <property type="match status" value="1"/>
</dbReference>
<protein>
    <recommendedName>
        <fullName evidence="1">ISXO2-like transposase domain-containing protein</fullName>
    </recommendedName>
</protein>
<dbReference type="Pfam" id="PF12762">
    <property type="entry name" value="DDE_Tnp_IS1595"/>
    <property type="match status" value="1"/>
</dbReference>
<dbReference type="SMART" id="SM01126">
    <property type="entry name" value="DDE_Tnp_IS1595"/>
    <property type="match status" value="1"/>
</dbReference>
<gene>
    <name evidence="2" type="ORF">H312_01151</name>
</gene>
<dbReference type="OrthoDB" id="10052789at2759"/>
<name>A0A059F346_9MICR</name>
<sequence>NKLVLLIPVPDFSNNKLGGPRKNIQIDETMMNYKCKSEFSEKIRRVFAKVIPNKKESTLIPIICSQVSANSILWTDEHRSYSNLNRYNYIHETVCHKYEFISHDNGVDTQAVESFNNIIKNEIKLRKGVSTIKRDLLLNEICFKFNNKDSLLKYS</sequence>
<dbReference type="VEuPathDB" id="MicrosporidiaDB:H312_01151"/>
<feature type="domain" description="ISXO2-like transposase" evidence="1">
    <location>
        <begin position="16"/>
        <end position="146"/>
    </location>
</feature>
<dbReference type="InterPro" id="IPR053164">
    <property type="entry name" value="IS1016-like_transposase"/>
</dbReference>
<reference evidence="3" key="1">
    <citation type="submission" date="2013-02" db="EMBL/GenBank/DDBJ databases">
        <authorList>
            <consortium name="The Broad Institute Genome Sequencing Platform"/>
            <person name="Cuomo C."/>
            <person name="Becnel J."/>
            <person name="Sanscrainte N."/>
            <person name="Walker B."/>
            <person name="Young S.K."/>
            <person name="Zeng Q."/>
            <person name="Gargeya S."/>
            <person name="Fitzgerald M."/>
            <person name="Haas B."/>
            <person name="Abouelleil A."/>
            <person name="Alvarado L."/>
            <person name="Arachchi H.M."/>
            <person name="Berlin A.M."/>
            <person name="Chapman S.B."/>
            <person name="Dewar J."/>
            <person name="Goldberg J."/>
            <person name="Griggs A."/>
            <person name="Gujja S."/>
            <person name="Hansen M."/>
            <person name="Howarth C."/>
            <person name="Imamovic A."/>
            <person name="Larimer J."/>
            <person name="McCowan C."/>
            <person name="Murphy C."/>
            <person name="Neiman D."/>
            <person name="Pearson M."/>
            <person name="Priest M."/>
            <person name="Roberts A."/>
            <person name="Saif S."/>
            <person name="Shea T."/>
            <person name="Sisk P."/>
            <person name="Sykes S."/>
            <person name="Wortman J."/>
            <person name="Nusbaum C."/>
            <person name="Birren B."/>
        </authorList>
    </citation>
    <scope>NUCLEOTIDE SEQUENCE [LARGE SCALE GENOMIC DNA]</scope>
    <source>
        <strain evidence="3">PRA339</strain>
    </source>
</reference>